<accession>A0ACD3A847</accession>
<keyword evidence="2" id="KW-1185">Reference proteome</keyword>
<gene>
    <name evidence="1" type="ORF">BDN72DRAFT_849439</name>
</gene>
<proteinExistence type="predicted"/>
<dbReference type="EMBL" id="ML208634">
    <property type="protein sequence ID" value="TFK61721.1"/>
    <property type="molecule type" value="Genomic_DNA"/>
</dbReference>
<evidence type="ECO:0000313" key="2">
    <source>
        <dbReference type="Proteomes" id="UP000308600"/>
    </source>
</evidence>
<organism evidence="1 2">
    <name type="scientific">Pluteus cervinus</name>
    <dbReference type="NCBI Taxonomy" id="181527"/>
    <lineage>
        <taxon>Eukaryota</taxon>
        <taxon>Fungi</taxon>
        <taxon>Dikarya</taxon>
        <taxon>Basidiomycota</taxon>
        <taxon>Agaricomycotina</taxon>
        <taxon>Agaricomycetes</taxon>
        <taxon>Agaricomycetidae</taxon>
        <taxon>Agaricales</taxon>
        <taxon>Pluteineae</taxon>
        <taxon>Pluteaceae</taxon>
        <taxon>Pluteus</taxon>
    </lineage>
</organism>
<name>A0ACD3A847_9AGAR</name>
<protein>
    <submittedName>
        <fullName evidence="1">Uncharacterized protein</fullName>
    </submittedName>
</protein>
<reference evidence="1 2" key="1">
    <citation type="journal article" date="2019" name="Nat. Ecol. Evol.">
        <title>Megaphylogeny resolves global patterns of mushroom evolution.</title>
        <authorList>
            <person name="Varga T."/>
            <person name="Krizsan K."/>
            <person name="Foldi C."/>
            <person name="Dima B."/>
            <person name="Sanchez-Garcia M."/>
            <person name="Sanchez-Ramirez S."/>
            <person name="Szollosi G.J."/>
            <person name="Szarkandi J.G."/>
            <person name="Papp V."/>
            <person name="Albert L."/>
            <person name="Andreopoulos W."/>
            <person name="Angelini C."/>
            <person name="Antonin V."/>
            <person name="Barry K.W."/>
            <person name="Bougher N.L."/>
            <person name="Buchanan P."/>
            <person name="Buyck B."/>
            <person name="Bense V."/>
            <person name="Catcheside P."/>
            <person name="Chovatia M."/>
            <person name="Cooper J."/>
            <person name="Damon W."/>
            <person name="Desjardin D."/>
            <person name="Finy P."/>
            <person name="Geml J."/>
            <person name="Haridas S."/>
            <person name="Hughes K."/>
            <person name="Justo A."/>
            <person name="Karasinski D."/>
            <person name="Kautmanova I."/>
            <person name="Kiss B."/>
            <person name="Kocsube S."/>
            <person name="Kotiranta H."/>
            <person name="LaButti K.M."/>
            <person name="Lechner B.E."/>
            <person name="Liimatainen K."/>
            <person name="Lipzen A."/>
            <person name="Lukacs Z."/>
            <person name="Mihaltcheva S."/>
            <person name="Morgado L.N."/>
            <person name="Niskanen T."/>
            <person name="Noordeloos M.E."/>
            <person name="Ohm R.A."/>
            <person name="Ortiz-Santana B."/>
            <person name="Ovrebo C."/>
            <person name="Racz N."/>
            <person name="Riley R."/>
            <person name="Savchenko A."/>
            <person name="Shiryaev A."/>
            <person name="Soop K."/>
            <person name="Spirin V."/>
            <person name="Szebenyi C."/>
            <person name="Tomsovsky M."/>
            <person name="Tulloss R.E."/>
            <person name="Uehling J."/>
            <person name="Grigoriev I.V."/>
            <person name="Vagvolgyi C."/>
            <person name="Papp T."/>
            <person name="Martin F.M."/>
            <person name="Miettinen O."/>
            <person name="Hibbett D.S."/>
            <person name="Nagy L.G."/>
        </authorList>
    </citation>
    <scope>NUCLEOTIDE SEQUENCE [LARGE SCALE GENOMIC DNA]</scope>
    <source>
        <strain evidence="1 2">NL-1719</strain>
    </source>
</reference>
<sequence length="500" mass="56320">MSSAPPLTAIVSASSSSNQDRPAQQEATNLPDDVLIEIFEILVPYHSQYHYTIDTTLSPWSVSQVCQSWRKVATSTPRLWCHIGITMNKPAVHQRDTVYLVQLALERAQDHLLSIRFHDDLRYQTLSHAIQQALVTRSHVWKQLDYKGGDLSPLQAAQGRLDRLESLCLSDDPEIPSLLGAEPPLALFAVAPHLRVAKIRDHTRIDLPWAQLEFYEASDGRPTIDLLRCPRLINYSGPSLPSRGDIPAFTGNFRHSCLTHLAIFSVEGLQRLEAPTLTMLKIAVATPGIFVDCADFVRRSQCRLNIFGLGMLATVEDKAQVVEFLRICPSITELHLMWVDIAPAVLDTILGPLALISKDVQEDPSHLGLTVPLVPKLTALNFDFRRTHANADLWDEFDQSGLIALFESRYYLDDTRWHGTKYVDRLEAVIICTQASARSYEVPEFGELTDAGFCLLILEMDEYGRPIHDLRQFYLDPDPDLETDEDEEEEEYGGMDMDDG</sequence>
<evidence type="ECO:0000313" key="1">
    <source>
        <dbReference type="EMBL" id="TFK61721.1"/>
    </source>
</evidence>
<dbReference type="Proteomes" id="UP000308600">
    <property type="component" value="Unassembled WGS sequence"/>
</dbReference>